<keyword evidence="3" id="KW-1185">Reference proteome</keyword>
<dbReference type="AlphaFoldDB" id="A0AAV3RFF7"/>
<evidence type="ECO:0000259" key="1">
    <source>
        <dbReference type="Pfam" id="PF07727"/>
    </source>
</evidence>
<organism evidence="2 3">
    <name type="scientific">Lithospermum erythrorhizon</name>
    <name type="common">Purple gromwell</name>
    <name type="synonym">Lithospermum officinale var. erythrorhizon</name>
    <dbReference type="NCBI Taxonomy" id="34254"/>
    <lineage>
        <taxon>Eukaryota</taxon>
        <taxon>Viridiplantae</taxon>
        <taxon>Streptophyta</taxon>
        <taxon>Embryophyta</taxon>
        <taxon>Tracheophyta</taxon>
        <taxon>Spermatophyta</taxon>
        <taxon>Magnoliopsida</taxon>
        <taxon>eudicotyledons</taxon>
        <taxon>Gunneridae</taxon>
        <taxon>Pentapetalae</taxon>
        <taxon>asterids</taxon>
        <taxon>lamiids</taxon>
        <taxon>Boraginales</taxon>
        <taxon>Boraginaceae</taxon>
        <taxon>Boraginoideae</taxon>
        <taxon>Lithospermeae</taxon>
        <taxon>Lithospermum</taxon>
    </lineage>
</organism>
<name>A0AAV3RFF7_LITER</name>
<gene>
    <name evidence="2" type="ORF">LIER_27448</name>
</gene>
<comment type="caution">
    <text evidence="2">The sequence shown here is derived from an EMBL/GenBank/DDBJ whole genome shotgun (WGS) entry which is preliminary data.</text>
</comment>
<proteinExistence type="predicted"/>
<dbReference type="Proteomes" id="UP001454036">
    <property type="component" value="Unassembled WGS sequence"/>
</dbReference>
<dbReference type="EMBL" id="BAABME010008842">
    <property type="protein sequence ID" value="GAA0173953.1"/>
    <property type="molecule type" value="Genomic_DNA"/>
</dbReference>
<evidence type="ECO:0000313" key="2">
    <source>
        <dbReference type="EMBL" id="GAA0173953.1"/>
    </source>
</evidence>
<sequence>MLHHGFKRTLMDHCIYMRKKTAAEFIVLLLYVDDMLIMGKNTNEIMDLKVRLSENFEMKELDRAEHILGMEIKRNRAQGLL</sequence>
<dbReference type="Pfam" id="PF07727">
    <property type="entry name" value="RVT_2"/>
    <property type="match status" value="1"/>
</dbReference>
<evidence type="ECO:0000313" key="3">
    <source>
        <dbReference type="Proteomes" id="UP001454036"/>
    </source>
</evidence>
<protein>
    <recommendedName>
        <fullName evidence="1">Reverse transcriptase Ty1/copia-type domain-containing protein</fullName>
    </recommendedName>
</protein>
<dbReference type="InterPro" id="IPR013103">
    <property type="entry name" value="RVT_2"/>
</dbReference>
<accession>A0AAV3RFF7</accession>
<feature type="domain" description="Reverse transcriptase Ty1/copia-type" evidence="1">
    <location>
        <begin position="3"/>
        <end position="75"/>
    </location>
</feature>
<reference evidence="2 3" key="1">
    <citation type="submission" date="2024-01" db="EMBL/GenBank/DDBJ databases">
        <title>The complete chloroplast genome sequence of Lithospermum erythrorhizon: insights into the phylogenetic relationship among Boraginaceae species and the maternal lineages of purple gromwells.</title>
        <authorList>
            <person name="Okada T."/>
            <person name="Watanabe K."/>
        </authorList>
    </citation>
    <scope>NUCLEOTIDE SEQUENCE [LARGE SCALE GENOMIC DNA]</scope>
</reference>